<gene>
    <name evidence="2" type="ORF">SAMEA4412677_00492</name>
</gene>
<proteinExistence type="predicted"/>
<evidence type="ECO:0000256" key="1">
    <source>
        <dbReference type="SAM" id="SignalP"/>
    </source>
</evidence>
<organism evidence="2 3">
    <name type="scientific">Chryseobacterium taklimakanense</name>
    <dbReference type="NCBI Taxonomy" id="536441"/>
    <lineage>
        <taxon>Bacteria</taxon>
        <taxon>Pseudomonadati</taxon>
        <taxon>Bacteroidota</taxon>
        <taxon>Flavobacteriia</taxon>
        <taxon>Flavobacteriales</taxon>
        <taxon>Weeksellaceae</taxon>
        <taxon>Chryseobacterium group</taxon>
        <taxon>Chryseobacterium</taxon>
    </lineage>
</organism>
<evidence type="ECO:0000313" key="3">
    <source>
        <dbReference type="Proteomes" id="UP000215196"/>
    </source>
</evidence>
<keyword evidence="3" id="KW-1185">Reference proteome</keyword>
<name>A0A239WNM8_9FLAO</name>
<keyword evidence="1" id="KW-0732">Signal</keyword>
<evidence type="ECO:0000313" key="2">
    <source>
        <dbReference type="EMBL" id="SNV36091.1"/>
    </source>
</evidence>
<protein>
    <submittedName>
        <fullName evidence="2">Uncharacterized protein</fullName>
    </submittedName>
</protein>
<dbReference type="RefSeq" id="WP_095070077.1">
    <property type="nucleotide sequence ID" value="NZ_LT906465.1"/>
</dbReference>
<dbReference type="EMBL" id="LT906465">
    <property type="protein sequence ID" value="SNV36091.1"/>
    <property type="molecule type" value="Genomic_DNA"/>
</dbReference>
<accession>A0A239WNM8</accession>
<dbReference type="KEGG" id="ctak:4412677_00492"/>
<dbReference type="Proteomes" id="UP000215196">
    <property type="component" value="Chromosome 1"/>
</dbReference>
<reference evidence="2 3" key="1">
    <citation type="submission" date="2017-06" db="EMBL/GenBank/DDBJ databases">
        <authorList>
            <consortium name="Pathogen Informatics"/>
        </authorList>
    </citation>
    <scope>NUCLEOTIDE SEQUENCE [LARGE SCALE GENOMIC DNA]</scope>
    <source>
        <strain evidence="2 3">NCTC13490</strain>
    </source>
</reference>
<feature type="chain" id="PRO_5012308882" evidence="1">
    <location>
        <begin position="19"/>
        <end position="223"/>
    </location>
</feature>
<dbReference type="AlphaFoldDB" id="A0A239WNM8"/>
<feature type="signal peptide" evidence="1">
    <location>
        <begin position="1"/>
        <end position="18"/>
    </location>
</feature>
<sequence length="223" mass="24125">MKKIIILGSVLLSFALKAQLGKVGIKNTAPTEVLDVNGTMRVRDIQIDGTTNALYNGSATKSTTFTATNVMMTDANGNLGKALNKDLIPNKNYTGFNALDNSTAIFVTRQYTVGDWPSSGSGFDTGMSTTKWEAILSNISYKLSDRYTTTGSTAANNPFINTFLTNVFGSEGSGTTVQTFGWALGKNSGTWRIIGDFNSIKEQPTKIDIIFINKKYVATDDRP</sequence>